<keyword evidence="2" id="KW-1015">Disulfide bond</keyword>
<dbReference type="Proteomes" id="UP001159405">
    <property type="component" value="Unassembled WGS sequence"/>
</dbReference>
<dbReference type="PANTHER" id="PTHR24251">
    <property type="entry name" value="OVOCHYMASE-RELATED"/>
    <property type="match status" value="1"/>
</dbReference>
<dbReference type="Pfam" id="PF00431">
    <property type="entry name" value="CUB"/>
    <property type="match status" value="1"/>
</dbReference>
<sequence length="308" mass="34924">MCTVPQMRKEQMRARMINSIHMSVQGRIFLGLILVTVRTVEGKQNYDSFVFFSFVQPCLFSVNGSSGFISSSVHGVRCTWIITVPSNHTVKLKFTIFRLPHDPWWGQAKIQVHDGKGKSDTVLGIFSGARLPFIIQTSGRFMMFTLQNSYMVTPRNFKGTFIGSRKEKPRIRVPLKELRTVPEHYLWFLLEGTPPINLTLMNTSTSLKGGLVIKGFQLNRTGTYQYTLLAENEEGSDSKTVEVTVVDCKHLCHSTGSITRFGQLTNEHDCRRSNITNNWNCIPTTATKLSLDRALQRLKVTVVQTRKS</sequence>
<accession>A0ABN8PEB3</accession>
<evidence type="ECO:0000259" key="4">
    <source>
        <dbReference type="PROSITE" id="PS01180"/>
    </source>
</evidence>
<dbReference type="InterPro" id="IPR000859">
    <property type="entry name" value="CUB_dom"/>
</dbReference>
<dbReference type="EMBL" id="CALNXK010000066">
    <property type="protein sequence ID" value="CAH3141291.1"/>
    <property type="molecule type" value="Genomic_DNA"/>
</dbReference>
<dbReference type="InterPro" id="IPR035914">
    <property type="entry name" value="Sperma_CUB_dom_sf"/>
</dbReference>
<evidence type="ECO:0000313" key="6">
    <source>
        <dbReference type="Proteomes" id="UP001159405"/>
    </source>
</evidence>
<proteinExistence type="predicted"/>
<keyword evidence="6" id="KW-1185">Reference proteome</keyword>
<reference evidence="5 6" key="1">
    <citation type="submission" date="2022-05" db="EMBL/GenBank/DDBJ databases">
        <authorList>
            <consortium name="Genoscope - CEA"/>
            <person name="William W."/>
        </authorList>
    </citation>
    <scope>NUCLEOTIDE SEQUENCE [LARGE SCALE GENOMIC DNA]</scope>
</reference>
<dbReference type="Gene3D" id="2.60.120.290">
    <property type="entry name" value="Spermadhesin, CUB domain"/>
    <property type="match status" value="1"/>
</dbReference>
<gene>
    <name evidence="5" type="ORF">PLOB_00041726</name>
</gene>
<protein>
    <recommendedName>
        <fullName evidence="4">CUB domain-containing protein</fullName>
    </recommendedName>
</protein>
<dbReference type="SUPFAM" id="SSF49854">
    <property type="entry name" value="Spermadhesin, CUB domain"/>
    <property type="match status" value="1"/>
</dbReference>
<evidence type="ECO:0000256" key="3">
    <source>
        <dbReference type="PROSITE-ProRule" id="PRU00059"/>
    </source>
</evidence>
<evidence type="ECO:0000256" key="1">
    <source>
        <dbReference type="ARBA" id="ARBA00022737"/>
    </source>
</evidence>
<feature type="domain" description="CUB" evidence="4">
    <location>
        <begin position="58"/>
        <end position="164"/>
    </location>
</feature>
<keyword evidence="1" id="KW-0677">Repeat</keyword>
<dbReference type="CDD" id="cd00041">
    <property type="entry name" value="CUB"/>
    <property type="match status" value="1"/>
</dbReference>
<comment type="caution">
    <text evidence="3">Lacks conserved residue(s) required for the propagation of feature annotation.</text>
</comment>
<evidence type="ECO:0000313" key="5">
    <source>
        <dbReference type="EMBL" id="CAH3141291.1"/>
    </source>
</evidence>
<organism evidence="5 6">
    <name type="scientific">Porites lobata</name>
    <dbReference type="NCBI Taxonomy" id="104759"/>
    <lineage>
        <taxon>Eukaryota</taxon>
        <taxon>Metazoa</taxon>
        <taxon>Cnidaria</taxon>
        <taxon>Anthozoa</taxon>
        <taxon>Hexacorallia</taxon>
        <taxon>Scleractinia</taxon>
        <taxon>Fungiina</taxon>
        <taxon>Poritidae</taxon>
        <taxon>Porites</taxon>
    </lineage>
</organism>
<evidence type="ECO:0000256" key="2">
    <source>
        <dbReference type="ARBA" id="ARBA00023157"/>
    </source>
</evidence>
<dbReference type="SMART" id="SM00042">
    <property type="entry name" value="CUB"/>
    <property type="match status" value="1"/>
</dbReference>
<dbReference type="PROSITE" id="PS01180">
    <property type="entry name" value="CUB"/>
    <property type="match status" value="1"/>
</dbReference>
<comment type="caution">
    <text evidence="5">The sequence shown here is derived from an EMBL/GenBank/DDBJ whole genome shotgun (WGS) entry which is preliminary data.</text>
</comment>
<name>A0ABN8PEB3_9CNID</name>